<dbReference type="EMBL" id="NCKW01008363">
    <property type="protein sequence ID" value="POM68161.1"/>
    <property type="molecule type" value="Genomic_DNA"/>
</dbReference>
<keyword evidence="2" id="KW-1185">Reference proteome</keyword>
<gene>
    <name evidence="1" type="ORF">PHPALM_15712</name>
</gene>
<comment type="caution">
    <text evidence="1">The sequence shown here is derived from an EMBL/GenBank/DDBJ whole genome shotgun (WGS) entry which is preliminary data.</text>
</comment>
<evidence type="ECO:0000313" key="2">
    <source>
        <dbReference type="Proteomes" id="UP000237271"/>
    </source>
</evidence>
<sequence>MIDRCARWAIPKAVKSRNDRLIEHTNFCLFTIYKRLQVKRVMGYAAAMGNLPLLQQLYMTEVSPLNNEVAVAAALNGDFRC</sequence>
<evidence type="ECO:0000313" key="1">
    <source>
        <dbReference type="EMBL" id="POM68161.1"/>
    </source>
</evidence>
<dbReference type="Proteomes" id="UP000237271">
    <property type="component" value="Unassembled WGS sequence"/>
</dbReference>
<name>A0A2P4XRH4_9STRA</name>
<proteinExistence type="predicted"/>
<organism evidence="1 2">
    <name type="scientific">Phytophthora palmivora</name>
    <dbReference type="NCBI Taxonomy" id="4796"/>
    <lineage>
        <taxon>Eukaryota</taxon>
        <taxon>Sar</taxon>
        <taxon>Stramenopiles</taxon>
        <taxon>Oomycota</taxon>
        <taxon>Peronosporomycetes</taxon>
        <taxon>Peronosporales</taxon>
        <taxon>Peronosporaceae</taxon>
        <taxon>Phytophthora</taxon>
    </lineage>
</organism>
<accession>A0A2P4XRH4</accession>
<protein>
    <submittedName>
        <fullName evidence="1">Uncharacterized protein</fullName>
    </submittedName>
</protein>
<dbReference type="AlphaFoldDB" id="A0A2P4XRH4"/>
<reference evidence="1 2" key="1">
    <citation type="journal article" date="2017" name="Genome Biol. Evol.">
        <title>Phytophthora megakarya and P. palmivora, closely related causal agents of cacao black pod rot, underwent increases in genome sizes and gene numbers by different mechanisms.</title>
        <authorList>
            <person name="Ali S.S."/>
            <person name="Shao J."/>
            <person name="Lary D.J."/>
            <person name="Kronmiller B."/>
            <person name="Shen D."/>
            <person name="Strem M.D."/>
            <person name="Amoako-Attah I."/>
            <person name="Akrofi A.Y."/>
            <person name="Begoude B.A."/>
            <person name="Ten Hoopen G.M."/>
            <person name="Coulibaly K."/>
            <person name="Kebe B.I."/>
            <person name="Melnick R.L."/>
            <person name="Guiltinan M.J."/>
            <person name="Tyler B.M."/>
            <person name="Meinhardt L.W."/>
            <person name="Bailey B.A."/>
        </authorList>
    </citation>
    <scope>NUCLEOTIDE SEQUENCE [LARGE SCALE GENOMIC DNA]</scope>
    <source>
        <strain evidence="2">sbr112.9</strain>
    </source>
</reference>